<comment type="caution">
    <text evidence="5">The sequence shown here is derived from an EMBL/GenBank/DDBJ whole genome shotgun (WGS) entry which is preliminary data.</text>
</comment>
<evidence type="ECO:0000256" key="2">
    <source>
        <dbReference type="ARBA" id="ARBA00022797"/>
    </source>
</evidence>
<evidence type="ECO:0000256" key="3">
    <source>
        <dbReference type="ARBA" id="ARBA00022801"/>
    </source>
</evidence>
<dbReference type="RefSeq" id="WP_344146023.1">
    <property type="nucleotide sequence ID" value="NZ_BAAANF010000003.1"/>
</dbReference>
<dbReference type="PANTHER" id="PTHR21661">
    <property type="entry name" value="EPOXIDE HYDROLASE 1-RELATED"/>
    <property type="match status" value="1"/>
</dbReference>
<dbReference type="PIRSF" id="PIRSF001112">
    <property type="entry name" value="Epoxide_hydrolase"/>
    <property type="match status" value="1"/>
</dbReference>
<dbReference type="InterPro" id="IPR029058">
    <property type="entry name" value="AB_hydrolase_fold"/>
</dbReference>
<dbReference type="InterPro" id="IPR000639">
    <property type="entry name" value="Epox_hydrolase-like"/>
</dbReference>
<reference evidence="6" key="1">
    <citation type="journal article" date="2019" name="Int. J. Syst. Evol. Microbiol.">
        <title>The Global Catalogue of Microorganisms (GCM) 10K type strain sequencing project: providing services to taxonomists for standard genome sequencing and annotation.</title>
        <authorList>
            <consortium name="The Broad Institute Genomics Platform"/>
            <consortium name="The Broad Institute Genome Sequencing Center for Infectious Disease"/>
            <person name="Wu L."/>
            <person name="Ma J."/>
        </authorList>
    </citation>
    <scope>NUCLEOTIDE SEQUENCE [LARGE SCALE GENOMIC DNA]</scope>
    <source>
        <strain evidence="6">JCM 14307</strain>
    </source>
</reference>
<accession>A0ABP4SEJ5</accession>
<keyword evidence="3 5" id="KW-0378">Hydrolase</keyword>
<dbReference type="EMBL" id="BAAANF010000003">
    <property type="protein sequence ID" value="GAA1670526.1"/>
    <property type="molecule type" value="Genomic_DNA"/>
</dbReference>
<evidence type="ECO:0000313" key="5">
    <source>
        <dbReference type="EMBL" id="GAA1670526.1"/>
    </source>
</evidence>
<dbReference type="SUPFAM" id="SSF53474">
    <property type="entry name" value="alpha/beta-Hydrolases"/>
    <property type="match status" value="1"/>
</dbReference>
<keyword evidence="6" id="KW-1185">Reference proteome</keyword>
<dbReference type="Proteomes" id="UP001500280">
    <property type="component" value="Unassembled WGS sequence"/>
</dbReference>
<dbReference type="PANTHER" id="PTHR21661:SF35">
    <property type="entry name" value="EPOXIDE HYDROLASE"/>
    <property type="match status" value="1"/>
</dbReference>
<organism evidence="5 6">
    <name type="scientific">Kribbella yunnanensis</name>
    <dbReference type="NCBI Taxonomy" id="190194"/>
    <lineage>
        <taxon>Bacteria</taxon>
        <taxon>Bacillati</taxon>
        <taxon>Actinomycetota</taxon>
        <taxon>Actinomycetes</taxon>
        <taxon>Propionibacteriales</taxon>
        <taxon>Kribbellaceae</taxon>
        <taxon>Kribbella</taxon>
    </lineage>
</organism>
<gene>
    <name evidence="5" type="ORF">GCM10009745_11350</name>
</gene>
<dbReference type="GO" id="GO:0016787">
    <property type="term" value="F:hydrolase activity"/>
    <property type="evidence" value="ECO:0007669"/>
    <property type="project" value="UniProtKB-KW"/>
</dbReference>
<dbReference type="PRINTS" id="PR00412">
    <property type="entry name" value="EPOXHYDRLASE"/>
</dbReference>
<evidence type="ECO:0000256" key="1">
    <source>
        <dbReference type="ARBA" id="ARBA00010088"/>
    </source>
</evidence>
<keyword evidence="2" id="KW-0058">Aromatic hydrocarbons catabolism</keyword>
<sequence length="359" mass="40368">MTESAFRVEIPQAELDELRRRLDSARWPNQLAGAEWSCGVELTRLRELTSYWHDEYDWRRFEDRLNQVPHYTTEIGGQRVHFLHHPNPGKPVLLLLHGWPGSGADFLNVIQKLAADFAFVVPTLPGFGLSGPTTTTGWNVERIAQACRTLMENLGYDRYGVHGYDWGARIGPAIAREAPDRLLGLHLDGYLAFPHDEELTEAEQERLSGLDRWESERSGYAAIQGSRPQTLAYALDDSPIGQLAWFLEWYDDYGHRVGAISNDLILDAVTLSWFTGTAGSSGRIYREAAANWGAEIKYCPAPTGLAVYPGDCTVRRLAEREFDVVHYQEFDRGGHFAALEVPDLVAGDLQAFFTNQRAS</sequence>
<feature type="domain" description="Epoxide hydrolase N-terminal" evidence="4">
    <location>
        <begin position="5"/>
        <end position="106"/>
    </location>
</feature>
<comment type="similarity">
    <text evidence="1">Belongs to the peptidase S33 family.</text>
</comment>
<dbReference type="Pfam" id="PF06441">
    <property type="entry name" value="EHN"/>
    <property type="match status" value="1"/>
</dbReference>
<name>A0ABP4SEJ5_9ACTN</name>
<dbReference type="Gene3D" id="3.40.50.1820">
    <property type="entry name" value="alpha/beta hydrolase"/>
    <property type="match status" value="1"/>
</dbReference>
<proteinExistence type="inferred from homology"/>
<evidence type="ECO:0000313" key="6">
    <source>
        <dbReference type="Proteomes" id="UP001500280"/>
    </source>
</evidence>
<protein>
    <submittedName>
        <fullName evidence="5">Epoxide hydrolase</fullName>
    </submittedName>
</protein>
<dbReference type="InterPro" id="IPR016292">
    <property type="entry name" value="Epoxide_hydrolase"/>
</dbReference>
<dbReference type="InterPro" id="IPR010497">
    <property type="entry name" value="Epoxide_hydro_N"/>
</dbReference>
<evidence type="ECO:0000259" key="4">
    <source>
        <dbReference type="Pfam" id="PF06441"/>
    </source>
</evidence>